<dbReference type="GO" id="GO:0043226">
    <property type="term" value="C:organelle"/>
    <property type="evidence" value="ECO:0007669"/>
    <property type="project" value="UniProtKB-ARBA"/>
</dbReference>
<dbReference type="InterPro" id="IPR002048">
    <property type="entry name" value="EF_hand_dom"/>
</dbReference>
<feature type="region of interest" description="Disordered" evidence="3">
    <location>
        <begin position="182"/>
        <end position="203"/>
    </location>
</feature>
<feature type="domain" description="EF-hand" evidence="4">
    <location>
        <begin position="123"/>
        <end position="158"/>
    </location>
</feature>
<organism evidence="5 6">
    <name type="scientific">Nannocystis pusilla</name>
    <dbReference type="NCBI Taxonomy" id="889268"/>
    <lineage>
        <taxon>Bacteria</taxon>
        <taxon>Pseudomonadati</taxon>
        <taxon>Myxococcota</taxon>
        <taxon>Polyangia</taxon>
        <taxon>Nannocystales</taxon>
        <taxon>Nannocystaceae</taxon>
        <taxon>Nannocystis</taxon>
    </lineage>
</organism>
<accession>A0A9X3EX24</accession>
<proteinExistence type="predicted"/>
<comment type="caution">
    <text evidence="5">The sequence shown here is derived from an EMBL/GenBank/DDBJ whole genome shotgun (WGS) entry which is preliminary data.</text>
</comment>
<dbReference type="PANTHER" id="PTHR23050">
    <property type="entry name" value="CALCIUM BINDING PROTEIN"/>
    <property type="match status" value="1"/>
</dbReference>
<feature type="domain" description="EF-hand" evidence="4">
    <location>
        <begin position="92"/>
        <end position="122"/>
    </location>
</feature>
<feature type="domain" description="EF-hand" evidence="4">
    <location>
        <begin position="54"/>
        <end position="89"/>
    </location>
</feature>
<reference evidence="5" key="1">
    <citation type="submission" date="2022-11" db="EMBL/GenBank/DDBJ databases">
        <title>Minimal conservation of predation-associated metabolite biosynthetic gene clusters underscores biosynthetic potential of Myxococcota including descriptions for ten novel species: Archangium lansinium sp. nov., Myxococcus landrumus sp. nov., Nannocystis bai.</title>
        <authorList>
            <person name="Ahearne A."/>
            <person name="Stevens C."/>
            <person name="Phillips K."/>
        </authorList>
    </citation>
    <scope>NUCLEOTIDE SEQUENCE</scope>
    <source>
        <strain evidence="5">Na p29</strain>
    </source>
</reference>
<sequence length="281" mass="29880">MTMSASGSSAAELTLDKSDVDRLWESFRIFDTDGSGAISPAELAVVMRSLGQSPTDAQVRGLIEEVDTDGSGHIDFGEFTTLMLARYGDRRSRLELAFAVFDRDGSGRITAEEMGGVMSQVGLTARELDEMIKEVDVDGDGSIGFDEFCQLAQAVPTRPSGALETAAPLASAGATAAAIAGEVEARERAEAEPEPAPAADEPQATVEAEIARLREQSARNSEAGKVRGTSVLQLQIGLFRLIQGAAYRCFRESFRPTTRRTCACATCRTGSPSSCRSCAPR</sequence>
<dbReference type="CDD" id="cd00051">
    <property type="entry name" value="EFh"/>
    <property type="match status" value="2"/>
</dbReference>
<dbReference type="SMART" id="SM00054">
    <property type="entry name" value="EFh"/>
    <property type="match status" value="4"/>
</dbReference>
<evidence type="ECO:0000313" key="6">
    <source>
        <dbReference type="Proteomes" id="UP001150924"/>
    </source>
</evidence>
<dbReference type="Gene3D" id="1.10.238.10">
    <property type="entry name" value="EF-hand"/>
    <property type="match status" value="2"/>
</dbReference>
<evidence type="ECO:0000256" key="1">
    <source>
        <dbReference type="ARBA" id="ARBA00022737"/>
    </source>
</evidence>
<dbReference type="AlphaFoldDB" id="A0A9X3EX24"/>
<dbReference type="EMBL" id="JAPNKE010000002">
    <property type="protein sequence ID" value="MCY1011944.1"/>
    <property type="molecule type" value="Genomic_DNA"/>
</dbReference>
<dbReference type="InterPro" id="IPR011992">
    <property type="entry name" value="EF-hand-dom_pair"/>
</dbReference>
<evidence type="ECO:0000256" key="2">
    <source>
        <dbReference type="ARBA" id="ARBA00022837"/>
    </source>
</evidence>
<evidence type="ECO:0000313" key="5">
    <source>
        <dbReference type="EMBL" id="MCY1011944.1"/>
    </source>
</evidence>
<feature type="domain" description="EF-hand" evidence="4">
    <location>
        <begin position="18"/>
        <end position="53"/>
    </location>
</feature>
<dbReference type="Proteomes" id="UP001150924">
    <property type="component" value="Unassembled WGS sequence"/>
</dbReference>
<gene>
    <name evidence="5" type="ORF">OV079_41660</name>
</gene>
<protein>
    <submittedName>
        <fullName evidence="5">EF-hand domain-containing protein</fullName>
    </submittedName>
</protein>
<dbReference type="PROSITE" id="PS00018">
    <property type="entry name" value="EF_HAND_1"/>
    <property type="match status" value="2"/>
</dbReference>
<dbReference type="RefSeq" id="WP_267775264.1">
    <property type="nucleotide sequence ID" value="NZ_JAPNKE010000002.1"/>
</dbReference>
<keyword evidence="6" id="KW-1185">Reference proteome</keyword>
<keyword evidence="2" id="KW-0106">Calcium</keyword>
<dbReference type="SUPFAM" id="SSF47473">
    <property type="entry name" value="EF-hand"/>
    <property type="match status" value="1"/>
</dbReference>
<dbReference type="FunFam" id="1.10.238.10:FF:000178">
    <property type="entry name" value="Calmodulin-2 A"/>
    <property type="match status" value="1"/>
</dbReference>
<evidence type="ECO:0000259" key="4">
    <source>
        <dbReference type="PROSITE" id="PS50222"/>
    </source>
</evidence>
<dbReference type="Pfam" id="PF13499">
    <property type="entry name" value="EF-hand_7"/>
    <property type="match status" value="2"/>
</dbReference>
<keyword evidence="1" id="KW-0677">Repeat</keyword>
<evidence type="ECO:0000256" key="3">
    <source>
        <dbReference type="SAM" id="MobiDB-lite"/>
    </source>
</evidence>
<dbReference type="GO" id="GO:0005509">
    <property type="term" value="F:calcium ion binding"/>
    <property type="evidence" value="ECO:0007669"/>
    <property type="project" value="InterPro"/>
</dbReference>
<dbReference type="InterPro" id="IPR018247">
    <property type="entry name" value="EF_Hand_1_Ca_BS"/>
</dbReference>
<name>A0A9X3EX24_9BACT</name>
<dbReference type="InterPro" id="IPR050145">
    <property type="entry name" value="Centrin_CML-like"/>
</dbReference>
<dbReference type="PROSITE" id="PS50222">
    <property type="entry name" value="EF_HAND_2"/>
    <property type="match status" value="4"/>
</dbReference>